<dbReference type="SMART" id="SM00382">
    <property type="entry name" value="AAA"/>
    <property type="match status" value="1"/>
</dbReference>
<evidence type="ECO:0000256" key="10">
    <source>
        <dbReference type="SAM" id="MobiDB-lite"/>
    </source>
</evidence>
<dbReference type="CDD" id="cd06261">
    <property type="entry name" value="TM_PBP2"/>
    <property type="match status" value="2"/>
</dbReference>
<dbReference type="InterPro" id="IPR000515">
    <property type="entry name" value="MetI-like"/>
</dbReference>
<dbReference type="SUPFAM" id="SSF53850">
    <property type="entry name" value="Periplasmic binding protein-like II"/>
    <property type="match status" value="1"/>
</dbReference>
<comment type="subcellular location">
    <subcellularLocation>
        <location evidence="1">Cell membrane</location>
        <topology evidence="1">Multi-pass membrane protein</topology>
    </subcellularLocation>
</comment>
<keyword evidence="3" id="KW-0813">Transport</keyword>
<evidence type="ECO:0000256" key="2">
    <source>
        <dbReference type="ARBA" id="ARBA00007069"/>
    </source>
</evidence>
<dbReference type="CDD" id="cd10001">
    <property type="entry name" value="HDAC_classII_APAH"/>
    <property type="match status" value="1"/>
</dbReference>
<feature type="compositionally biased region" description="Low complexity" evidence="10">
    <location>
        <begin position="347"/>
        <end position="364"/>
    </location>
</feature>
<proteinExistence type="inferred from homology"/>
<feature type="domain" description="ABC transmembrane type-1" evidence="14">
    <location>
        <begin position="455"/>
        <end position="661"/>
    </location>
</feature>
<gene>
    <name evidence="15" type="primary">aphB</name>
    <name evidence="15" type="ORF">SNEC2469_LOCUS10392</name>
</gene>
<evidence type="ECO:0000313" key="16">
    <source>
        <dbReference type="Proteomes" id="UP000601435"/>
    </source>
</evidence>
<dbReference type="InterPro" id="IPR017871">
    <property type="entry name" value="ABC_transporter-like_CS"/>
</dbReference>
<sequence length="1952" mass="210893">MRDGAVAAIDVRDLTKVFGGGSDQVRALDRVSLTIAPNEFFTLLGPSGCGKTTLLRLIAGFEQPSEGQIFLDGDDIAARPPFKRPVNTVFQSYALFPHMTVAQNVAFGLEMQGWERARIARRVTEMLALVQMESLGDRRPGQLSGGQQQRVALARALANAPRVLLLDEPLSALDFKLRKEMQVELKRLQRETGITFVFVTHDQEEALTMSDRIAVMSDGRVQQAGGPDEIYERPINRFVADFIGETNFLPAQVALRGASYRVPGGALLSGRDPHDHAEGAEVTLAVRPERVDLLADGGAPGDAGSGDGSGLMGRVTQVVYFGTDTLYVLELDGVPGGAGAGRLMAVPPSSSPSSPAGSSAGSLPQPSFSPLAAVANLLRRSRRARLIALIAPALLIIGIFMLLPIGLMAYVSLLERGVNGGVQWGVHTFDAYVAFLFEENLLGDLAINPDYLQIFARSFTLSFVTTAACLAIGFPAAFYMALQPAKYRNLLIFLVTIPFWTNLLVRNYAWILLLRSNGLVNESLMDLGLIDAPITLLYTNFAITLGLVYSFLPFMVLPIYASLEKLDLRLVEAAFDLGANKRRAFQRVIVPLALPGIAAGCILVFVPSLGAFITPELLGGSKSMMIGNLIQSQFGAARNWPLGAALAFALLSIVLLAMTLYLMRFRRPPGFPGIAPGAAFFFAYLYLPIFVLIVFSFNENRQATIWTGFSLDWYGVVLRNDDILAAAGNSLIVATTATLIATSVGLLAALAMARHRFRGEDGVTAVIAFPLIIPEIVTAVATLLFFVALGIQLGLTTVIIAHTVFCIPFAYLPIRARLQGLDPGLPEAAADLYANEIQAFRRVTLPLLWPGILSGAMLSFIISLDTFTITYFVAGPGATTLPVYIFGMIRIGITPEVNAISALMLVVSIVFVTLSFLVGRECERPMKRHLIAAASAVALLAGATAAKAEGELFLYNWSNYFPPELLTKFEEETGIAVTLDVYDSNETMLAKLQAGAGGYDVIVPSGYMVAILIEEGLAQRIDTLEMPNGAKVVAPHDAPFFDPERLYSAPYMWGTTGVTYDSARIEGELEESWKEVFEPRPELQGQIAMLNDEVEVYNAAAYYLGFNKCTESPEEAQAILDLLEAQKPHVQMYQSDGTIDRMISGEVIMHHQWNGASHRTSSELSSAVYIYPKEGITFWTDNFMIPTDAPNAENAKTFVNWMLAPENAAVASNFTGYMNAIEGSSDYLDDALKANPAVNMPAEFADRLRPSIDCGVRTSVATSGRRLPFAPASSAPAFVSQGECRVSEDVPDKLTIALWAVNLARPLNGIDAWAAAVEAQMTRAKAEGAELLLLPEYMSEQWLSFAPEGIGPAEEIPWMAAQAEAALAAIAPLPARHGVALLAGTLPVALDPAPDAGSPYANRAHLLLPDGRVIRQDKLCLTPGEKDPEAWNLRPGERLQVVTWKGLKLATLICLDIELPALAALLAPERPDLILVPSMTAKLSGYARVFGCAKARAVELQAAVAAVGVIGAASTNKPRETNTSGCSVFLPCEESLGFVGLHDEIPAADSADDEGPLLIARDIPFGEIRRLRAGAAEVWPGAWNAAHPADPPNLNRPQPESPQPESKETMLTIYSDDHRYQDGKAELIDGQLLPPFEMPRRAEMVLERVRAVGLGDILEPQDFGLGPLEAVHDARYLSFLAAAWGDWVKSGREHDALPLNWQVRGMRAREPESIDGKLSYFSFDAGTPIMSGTWRAARASANVALTGAARVKEGARGVFALCRPPGHHAAGDYYGGYCFLNNAAVAAQWLRDQGAAKVAILDVDYHHGNGTQSIFYDRPDVFFASLHGHPKQEFPFFLGYEDETGEGAGEGTNANFPLEWGTGFERWSGALEEACRRIGAFGAEALVISLGVDTYKDDPISHFTLEGDDYLQIGRTIAGLGLPTLFVMEGGYAVEQIGVNAVNVLTGFEEAA</sequence>
<feature type="transmembrane region" description="Helical" evidence="11">
    <location>
        <begin position="868"/>
        <end position="887"/>
    </location>
</feature>
<dbReference type="PANTHER" id="PTHR42929">
    <property type="entry name" value="INNER MEMBRANE ABC TRANSPORTER PERMEASE PROTEIN YDCU-RELATED-RELATED"/>
    <property type="match status" value="1"/>
</dbReference>
<dbReference type="OrthoDB" id="422637at2759"/>
<dbReference type="InterPro" id="IPR023696">
    <property type="entry name" value="Ureohydrolase_dom_sf"/>
</dbReference>
<dbReference type="Gene3D" id="2.40.50.100">
    <property type="match status" value="1"/>
</dbReference>
<dbReference type="EMBL" id="CAJNJA010016586">
    <property type="protein sequence ID" value="CAE7383819.1"/>
    <property type="molecule type" value="Genomic_DNA"/>
</dbReference>
<dbReference type="GO" id="GO:0015594">
    <property type="term" value="F:ABC-type putrescine transporter activity"/>
    <property type="evidence" value="ECO:0007669"/>
    <property type="project" value="InterPro"/>
</dbReference>
<feature type="transmembrane region" description="Helical" evidence="11">
    <location>
        <begin position="843"/>
        <end position="862"/>
    </location>
</feature>
<dbReference type="FunFam" id="3.40.50.300:FF:000133">
    <property type="entry name" value="Spermidine/putrescine import ATP-binding protein PotA"/>
    <property type="match status" value="1"/>
</dbReference>
<feature type="transmembrane region" description="Helical" evidence="11">
    <location>
        <begin position="723"/>
        <end position="751"/>
    </location>
</feature>
<dbReference type="InterPro" id="IPR005893">
    <property type="entry name" value="PotA-like"/>
</dbReference>
<dbReference type="InterPro" id="IPR006059">
    <property type="entry name" value="SBP"/>
</dbReference>
<dbReference type="Pfam" id="PF00850">
    <property type="entry name" value="Hist_deacetyl"/>
    <property type="match status" value="1"/>
</dbReference>
<protein>
    <submittedName>
        <fullName evidence="15">AphB protein</fullName>
    </submittedName>
</protein>
<evidence type="ECO:0000256" key="1">
    <source>
        <dbReference type="ARBA" id="ARBA00004651"/>
    </source>
</evidence>
<keyword evidence="9 11" id="KW-0472">Membrane</keyword>
<dbReference type="InterPro" id="IPR001188">
    <property type="entry name" value="Sperm_putr-bd"/>
</dbReference>
<dbReference type="PROSITE" id="PS50928">
    <property type="entry name" value="ABC_TM1"/>
    <property type="match status" value="2"/>
</dbReference>
<evidence type="ECO:0000256" key="9">
    <source>
        <dbReference type="ARBA" id="ARBA00023136"/>
    </source>
</evidence>
<dbReference type="PROSITE" id="PS50893">
    <property type="entry name" value="ABC_TRANSPORTER_2"/>
    <property type="match status" value="1"/>
</dbReference>
<keyword evidence="16" id="KW-1185">Reference proteome</keyword>
<dbReference type="GO" id="GO:0043190">
    <property type="term" value="C:ATP-binding cassette (ABC) transporter complex"/>
    <property type="evidence" value="ECO:0007669"/>
    <property type="project" value="InterPro"/>
</dbReference>
<feature type="domain" description="ABC transporter" evidence="13">
    <location>
        <begin position="9"/>
        <end position="243"/>
    </location>
</feature>
<dbReference type="InterPro" id="IPR037138">
    <property type="entry name" value="His_deacetylse_dom_sf"/>
</dbReference>
<feature type="transmembrane region" description="Helical" evidence="11">
    <location>
        <begin position="490"/>
        <end position="514"/>
    </location>
</feature>
<dbReference type="InterPro" id="IPR035906">
    <property type="entry name" value="MetI-like_sf"/>
</dbReference>
<comment type="caution">
    <text evidence="15">The sequence shown here is derived from an EMBL/GenBank/DDBJ whole genome shotgun (WGS) entry which is preliminary data.</text>
</comment>
<feature type="region of interest" description="Disordered" evidence="10">
    <location>
        <begin position="1584"/>
        <end position="1607"/>
    </location>
</feature>
<dbReference type="PANTHER" id="PTHR42929:SF1">
    <property type="entry name" value="INNER MEMBRANE ABC TRANSPORTER PERMEASE PROTEIN YDCU-RELATED"/>
    <property type="match status" value="1"/>
</dbReference>
<dbReference type="InterPro" id="IPR036526">
    <property type="entry name" value="C-N_Hydrolase_sf"/>
</dbReference>
<dbReference type="InterPro" id="IPR003439">
    <property type="entry name" value="ABC_transporter-like_ATP-bd"/>
</dbReference>
<feature type="domain" description="CN hydrolase" evidence="12">
    <location>
        <begin position="1296"/>
        <end position="1565"/>
    </location>
</feature>
<evidence type="ECO:0000256" key="6">
    <source>
        <dbReference type="ARBA" id="ARBA00022741"/>
    </source>
</evidence>
<feature type="transmembrane region" description="Helical" evidence="11">
    <location>
        <begin position="642"/>
        <end position="662"/>
    </location>
</feature>
<dbReference type="Gene3D" id="1.10.3720.10">
    <property type="entry name" value="MetI-like"/>
    <property type="match status" value="2"/>
</dbReference>
<accession>A0A812PZ44</accession>
<evidence type="ECO:0000256" key="3">
    <source>
        <dbReference type="ARBA" id="ARBA00022448"/>
    </source>
</evidence>
<keyword evidence="5 11" id="KW-0812">Transmembrane</keyword>
<dbReference type="GO" id="GO:0016887">
    <property type="term" value="F:ATP hydrolysis activity"/>
    <property type="evidence" value="ECO:0007669"/>
    <property type="project" value="InterPro"/>
</dbReference>
<dbReference type="Gene3D" id="3.40.50.300">
    <property type="entry name" value="P-loop containing nucleotide triphosphate hydrolases"/>
    <property type="match status" value="1"/>
</dbReference>
<feature type="region of interest" description="Disordered" evidence="10">
    <location>
        <begin position="342"/>
        <end position="364"/>
    </location>
</feature>
<dbReference type="Pfam" id="PF13416">
    <property type="entry name" value="SBP_bac_8"/>
    <property type="match status" value="1"/>
</dbReference>
<dbReference type="Gene3D" id="3.40.190.10">
    <property type="entry name" value="Periplasmic binding protein-like II"/>
    <property type="match status" value="2"/>
</dbReference>
<feature type="transmembrane region" description="Helical" evidence="11">
    <location>
        <begin position="534"/>
        <end position="560"/>
    </location>
</feature>
<dbReference type="SUPFAM" id="SSF161098">
    <property type="entry name" value="MetI-like"/>
    <property type="match status" value="2"/>
</dbReference>
<feature type="domain" description="ABC transmembrane type-1" evidence="14">
    <location>
        <begin position="727"/>
        <end position="918"/>
    </location>
</feature>
<dbReference type="PROSITE" id="PS50263">
    <property type="entry name" value="CN_HYDROLASE"/>
    <property type="match status" value="1"/>
</dbReference>
<dbReference type="InterPro" id="IPR003010">
    <property type="entry name" value="C-N_Hydrolase"/>
</dbReference>
<dbReference type="InterPro" id="IPR017879">
    <property type="entry name" value="PotA_ATP-bd"/>
</dbReference>
<keyword evidence="8 11" id="KW-1133">Transmembrane helix</keyword>
<dbReference type="NCBIfam" id="TIGR01187">
    <property type="entry name" value="potA"/>
    <property type="match status" value="1"/>
</dbReference>
<evidence type="ECO:0000259" key="13">
    <source>
        <dbReference type="PROSITE" id="PS50893"/>
    </source>
</evidence>
<dbReference type="Pfam" id="PF08402">
    <property type="entry name" value="TOBE_2"/>
    <property type="match status" value="1"/>
</dbReference>
<evidence type="ECO:0000313" key="15">
    <source>
        <dbReference type="EMBL" id="CAE7383819.1"/>
    </source>
</evidence>
<dbReference type="InterPro" id="IPR008995">
    <property type="entry name" value="Mo/tungstate-bd_C_term_dom"/>
</dbReference>
<evidence type="ECO:0000256" key="11">
    <source>
        <dbReference type="SAM" id="Phobius"/>
    </source>
</evidence>
<name>A0A812PZ44_9DINO</name>
<dbReference type="SUPFAM" id="SSF50331">
    <property type="entry name" value="MOP-like"/>
    <property type="match status" value="1"/>
</dbReference>
<evidence type="ECO:0000259" key="12">
    <source>
        <dbReference type="PROSITE" id="PS50263"/>
    </source>
</evidence>
<dbReference type="CDD" id="cd03300">
    <property type="entry name" value="ABC_PotA_N"/>
    <property type="match status" value="1"/>
</dbReference>
<keyword evidence="6" id="KW-0547">Nucleotide-binding</keyword>
<evidence type="ECO:0000256" key="5">
    <source>
        <dbReference type="ARBA" id="ARBA00022692"/>
    </source>
</evidence>
<dbReference type="SUPFAM" id="SSF52768">
    <property type="entry name" value="Arginase/deacetylase"/>
    <property type="match status" value="1"/>
</dbReference>
<dbReference type="Pfam" id="PF00005">
    <property type="entry name" value="ABC_tran"/>
    <property type="match status" value="1"/>
</dbReference>
<feature type="transmembrane region" description="Helical" evidence="11">
    <location>
        <begin position="674"/>
        <end position="697"/>
    </location>
</feature>
<dbReference type="InterPro" id="IPR027417">
    <property type="entry name" value="P-loop_NTPase"/>
</dbReference>
<dbReference type="InterPro" id="IPR023801">
    <property type="entry name" value="His_deacetylse_dom"/>
</dbReference>
<dbReference type="Proteomes" id="UP000601435">
    <property type="component" value="Unassembled WGS sequence"/>
</dbReference>
<evidence type="ECO:0000256" key="4">
    <source>
        <dbReference type="ARBA" id="ARBA00022475"/>
    </source>
</evidence>
<feature type="transmembrane region" description="Helical" evidence="11">
    <location>
        <begin position="454"/>
        <end position="478"/>
    </location>
</feature>
<dbReference type="Pfam" id="PF00795">
    <property type="entry name" value="CN_hydrolase"/>
    <property type="match status" value="1"/>
</dbReference>
<dbReference type="InterPro" id="IPR003593">
    <property type="entry name" value="AAA+_ATPase"/>
</dbReference>
<feature type="transmembrane region" description="Helical" evidence="11">
    <location>
        <begin position="793"/>
        <end position="812"/>
    </location>
</feature>
<evidence type="ECO:0000256" key="8">
    <source>
        <dbReference type="ARBA" id="ARBA00022989"/>
    </source>
</evidence>
<reference evidence="15" key="1">
    <citation type="submission" date="2021-02" db="EMBL/GenBank/DDBJ databases">
        <authorList>
            <person name="Dougan E. K."/>
            <person name="Rhodes N."/>
            <person name="Thang M."/>
            <person name="Chan C."/>
        </authorList>
    </citation>
    <scope>NUCLEOTIDE SEQUENCE</scope>
</reference>
<comment type="similarity">
    <text evidence="2">Belongs to the binding-protein-dependent transport system permease family. CysTW subfamily.</text>
</comment>
<dbReference type="GO" id="GO:0005524">
    <property type="term" value="F:ATP binding"/>
    <property type="evidence" value="ECO:0007669"/>
    <property type="project" value="UniProtKB-KW"/>
</dbReference>
<dbReference type="Gene3D" id="3.40.800.20">
    <property type="entry name" value="Histone deacetylase domain"/>
    <property type="match status" value="1"/>
</dbReference>
<keyword evidence="7" id="KW-0067">ATP-binding</keyword>
<feature type="transmembrane region" description="Helical" evidence="11">
    <location>
        <begin position="588"/>
        <end position="613"/>
    </location>
</feature>
<dbReference type="SUPFAM" id="SSF56317">
    <property type="entry name" value="Carbon-nitrogen hydrolase"/>
    <property type="match status" value="1"/>
</dbReference>
<feature type="transmembrane region" description="Helical" evidence="11">
    <location>
        <begin position="763"/>
        <end position="787"/>
    </location>
</feature>
<feature type="transmembrane region" description="Helical" evidence="11">
    <location>
        <begin position="386"/>
        <end position="411"/>
    </location>
</feature>
<feature type="transmembrane region" description="Helical" evidence="11">
    <location>
        <begin position="899"/>
        <end position="918"/>
    </location>
</feature>
<dbReference type="SUPFAM" id="SSF52540">
    <property type="entry name" value="P-loop containing nucleoside triphosphate hydrolases"/>
    <property type="match status" value="1"/>
</dbReference>
<dbReference type="Pfam" id="PF00528">
    <property type="entry name" value="BPD_transp_1"/>
    <property type="match status" value="2"/>
</dbReference>
<dbReference type="GO" id="GO:0019808">
    <property type="term" value="F:polyamine binding"/>
    <property type="evidence" value="ECO:0007669"/>
    <property type="project" value="InterPro"/>
</dbReference>
<organism evidence="15 16">
    <name type="scientific">Symbiodinium necroappetens</name>
    <dbReference type="NCBI Taxonomy" id="1628268"/>
    <lineage>
        <taxon>Eukaryota</taxon>
        <taxon>Sar</taxon>
        <taxon>Alveolata</taxon>
        <taxon>Dinophyceae</taxon>
        <taxon>Suessiales</taxon>
        <taxon>Symbiodiniaceae</taxon>
        <taxon>Symbiodinium</taxon>
    </lineage>
</organism>
<evidence type="ECO:0000259" key="14">
    <source>
        <dbReference type="PROSITE" id="PS50928"/>
    </source>
</evidence>
<keyword evidence="4" id="KW-1003">Cell membrane</keyword>
<dbReference type="PRINTS" id="PR00909">
    <property type="entry name" value="SPERMDNBNDNG"/>
</dbReference>
<dbReference type="InterPro" id="IPR013611">
    <property type="entry name" value="Transp-assoc_OB_typ2"/>
</dbReference>
<dbReference type="Gene3D" id="3.60.110.10">
    <property type="entry name" value="Carbon-nitrogen hydrolase"/>
    <property type="match status" value="1"/>
</dbReference>
<evidence type="ECO:0000256" key="7">
    <source>
        <dbReference type="ARBA" id="ARBA00022840"/>
    </source>
</evidence>
<dbReference type="PROSITE" id="PS00211">
    <property type="entry name" value="ABC_TRANSPORTER_1"/>
    <property type="match status" value="1"/>
</dbReference>